<dbReference type="OrthoDB" id="9800843at2"/>
<comment type="caution">
    <text evidence="1">The sequence shown here is derived from an EMBL/GenBank/DDBJ whole genome shotgun (WGS) entry which is preliminary data.</text>
</comment>
<keyword evidence="2" id="KW-1185">Reference proteome</keyword>
<protein>
    <recommendedName>
        <fullName evidence="3">DUF3990 domain-containing protein</fullName>
    </recommendedName>
</protein>
<dbReference type="EMBL" id="NEVM01000005">
    <property type="protein sequence ID" value="OZI30842.1"/>
    <property type="molecule type" value="Genomic_DNA"/>
</dbReference>
<dbReference type="AlphaFoldDB" id="A0A261S1L6"/>
<evidence type="ECO:0000313" key="2">
    <source>
        <dbReference type="Proteomes" id="UP000216020"/>
    </source>
</evidence>
<dbReference type="Proteomes" id="UP000216020">
    <property type="component" value="Unassembled WGS sequence"/>
</dbReference>
<gene>
    <name evidence="1" type="ORF">CAL29_22985</name>
</gene>
<proteinExistence type="predicted"/>
<dbReference type="RefSeq" id="WP_094855264.1">
    <property type="nucleotide sequence ID" value="NZ_NEVM01000005.1"/>
</dbReference>
<dbReference type="SUPFAM" id="SSF56399">
    <property type="entry name" value="ADP-ribosylation"/>
    <property type="match status" value="1"/>
</dbReference>
<organism evidence="1 2">
    <name type="scientific">Bordetella genomosp. 10</name>
    <dbReference type="NCBI Taxonomy" id="1416804"/>
    <lineage>
        <taxon>Bacteria</taxon>
        <taxon>Pseudomonadati</taxon>
        <taxon>Pseudomonadota</taxon>
        <taxon>Betaproteobacteria</taxon>
        <taxon>Burkholderiales</taxon>
        <taxon>Alcaligenaceae</taxon>
        <taxon>Bordetella</taxon>
    </lineage>
</organism>
<sequence>MPAAWSAYEYQPSFVLGFHGCDKNIGEKILRGGGHLQPSVQKWDWLGHGIYFWEGNPSRAMAWATQRKKEGKIKTPFVLGAIIDLRHCLDLFDHDGLAQVKEAHRLYVQLSTAAGTELARNVGATPDKAGRGLDCAVMNTLHTYRESREEPAYDSIRGPFLEGEPVYPAAGFLSENHIQLCVRNTDCIKGYFRPLHSRTAT</sequence>
<evidence type="ECO:0000313" key="1">
    <source>
        <dbReference type="EMBL" id="OZI30842.1"/>
    </source>
</evidence>
<accession>A0A261S1L6</accession>
<reference evidence="2" key="1">
    <citation type="submission" date="2017-05" db="EMBL/GenBank/DDBJ databases">
        <title>Complete and WGS of Bordetella genogroups.</title>
        <authorList>
            <person name="Spilker T."/>
            <person name="Lipuma J."/>
        </authorList>
    </citation>
    <scope>NUCLEOTIDE SEQUENCE [LARGE SCALE GENOMIC DNA]</scope>
    <source>
        <strain evidence="2">AU16122</strain>
    </source>
</reference>
<evidence type="ECO:0008006" key="3">
    <source>
        <dbReference type="Google" id="ProtNLM"/>
    </source>
</evidence>
<name>A0A261S1L6_9BORD</name>